<accession>A1TQ66</accession>
<dbReference type="KEGG" id="aav:Aave_2531"/>
<organism evidence="1 2">
    <name type="scientific">Paracidovorax citrulli (strain AAC00-1)</name>
    <name type="common">Acidovorax citrulli</name>
    <dbReference type="NCBI Taxonomy" id="397945"/>
    <lineage>
        <taxon>Bacteria</taxon>
        <taxon>Pseudomonadati</taxon>
        <taxon>Pseudomonadota</taxon>
        <taxon>Betaproteobacteria</taxon>
        <taxon>Burkholderiales</taxon>
        <taxon>Comamonadaceae</taxon>
        <taxon>Paracidovorax</taxon>
    </lineage>
</organism>
<name>A1TQ66_PARC0</name>
<proteinExistence type="predicted"/>
<sequence length="236" mass="25545">MHAGAGNQVTDIRASQGESWARDVIARRDGAATKLKRAQKSQGGNCAVFASVAGAALHNESLSAPIMRRRQSLPDGGSHEFLLIGDPRVARWGESKTVVVDPWPGHPSACTLDQAVLHDSRTGQSYPLAQLAANSRIQGEAWAERAPSGKDSGRMESISPLGQEEINKQMRKMGLPPVGEQLTAHALADDSTRLFDVRVGTDPSTQYMDQSDGETRTFDDISATLLNQQYAGRQRR</sequence>
<evidence type="ECO:0000313" key="1">
    <source>
        <dbReference type="EMBL" id="ABM33104.1"/>
    </source>
</evidence>
<dbReference type="HOGENOM" id="CLU_067503_0_0_4"/>
<protein>
    <submittedName>
        <fullName evidence="1">Uncharacterized protein</fullName>
    </submittedName>
</protein>
<dbReference type="AlphaFoldDB" id="A1TQ66"/>
<dbReference type="EMBL" id="CP000512">
    <property type="protein sequence ID" value="ABM33104.1"/>
    <property type="molecule type" value="Genomic_DNA"/>
</dbReference>
<gene>
    <name evidence="1" type="ordered locus">Aave_2531</name>
</gene>
<reference evidence="1 2" key="1">
    <citation type="submission" date="2006-12" db="EMBL/GenBank/DDBJ databases">
        <title>Complete sequence of Acidovorax avenae subsp. citrulli AAC00-1.</title>
        <authorList>
            <consortium name="US DOE Joint Genome Institute"/>
            <person name="Copeland A."/>
            <person name="Lucas S."/>
            <person name="Lapidus A."/>
            <person name="Barry K."/>
            <person name="Detter J.C."/>
            <person name="Glavina del Rio T."/>
            <person name="Dalin E."/>
            <person name="Tice H."/>
            <person name="Pitluck S."/>
            <person name="Kiss H."/>
            <person name="Brettin T."/>
            <person name="Bruce D."/>
            <person name="Han C."/>
            <person name="Tapia R."/>
            <person name="Gilna P."/>
            <person name="Schmutz J."/>
            <person name="Larimer F."/>
            <person name="Land M."/>
            <person name="Hauser L."/>
            <person name="Kyrpides N."/>
            <person name="Kim E."/>
            <person name="Stahl D."/>
            <person name="Richardson P."/>
        </authorList>
    </citation>
    <scope>NUCLEOTIDE SEQUENCE [LARGE SCALE GENOMIC DNA]</scope>
    <source>
        <strain evidence="1 2">AAC00-1</strain>
    </source>
</reference>
<dbReference type="Proteomes" id="UP000002596">
    <property type="component" value="Chromosome"/>
</dbReference>
<evidence type="ECO:0000313" key="2">
    <source>
        <dbReference type="Proteomes" id="UP000002596"/>
    </source>
</evidence>
<dbReference type="eggNOG" id="ENOG5032V66">
    <property type="taxonomic scope" value="Bacteria"/>
</dbReference>